<proteinExistence type="inferred from homology"/>
<dbReference type="GO" id="GO:0008887">
    <property type="term" value="F:glycerate kinase activity"/>
    <property type="evidence" value="ECO:0007669"/>
    <property type="project" value="UniProtKB-UniRule"/>
</dbReference>
<sequence>MPCAGRGALTIVVAPDSFKGTSTAADVAEAMAAGVRSVLGSTVNIVQCPLADGGEGTLDSFAASASLAIREVPTVDAIGRPRIARIGISPDGRLGVIEAAEANGLIHVSDVDLQPMAAHSYGVGLLARELLDAGVSEVLLCIGGTASNDGGTGFLAALGARFLDDGGHEVVLGASGLSKIRTVDLSGLHPRASGVLIRVAVDVDNPLTGASGAARVFGPQKGATLTQVQEIDAGLAQLAVVIAAMSDIDVTTTAGMGAAGGMPACLVGLLKAVIMPGSDLVLRSLGFAEQCENADLVITGEGAFDSQSLRGKVIEGVVRAVGDRCPIVVIAGRVALSAQEARDAGVTAALSIARGPATMDEMAASTTDLIYNATAHVVAMFIARTESPTNGELPLGGGPSKSHR</sequence>
<evidence type="ECO:0000256" key="1">
    <source>
        <dbReference type="ARBA" id="ARBA00006284"/>
    </source>
</evidence>
<comment type="caution">
    <text evidence="5">The sequence shown here is derived from an EMBL/GenBank/DDBJ whole genome shotgun (WGS) entry which is preliminary data.</text>
</comment>
<evidence type="ECO:0000313" key="5">
    <source>
        <dbReference type="EMBL" id="OHV40527.1"/>
    </source>
</evidence>
<keyword evidence="2 4" id="KW-0808">Transferase</keyword>
<name>A0A1S1R3N0_9ACTN</name>
<dbReference type="NCBIfam" id="TIGR00045">
    <property type="entry name" value="glycerate kinase"/>
    <property type="match status" value="1"/>
</dbReference>
<keyword evidence="3 4" id="KW-0418">Kinase</keyword>
<comment type="similarity">
    <text evidence="1 4">Belongs to the glycerate kinase type-1 family.</text>
</comment>
<dbReference type="Pfam" id="PF02595">
    <property type="entry name" value="Gly_kinase"/>
    <property type="match status" value="1"/>
</dbReference>
<dbReference type="Gene3D" id="3.40.50.10350">
    <property type="entry name" value="Glycerate kinase, domain 1"/>
    <property type="match status" value="1"/>
</dbReference>
<dbReference type="InterPro" id="IPR036129">
    <property type="entry name" value="Glycerate_kinase_sf"/>
</dbReference>
<dbReference type="AlphaFoldDB" id="A0A1S1R3N0"/>
<accession>A0A1S1R3N0</accession>
<dbReference type="PANTHER" id="PTHR21599">
    <property type="entry name" value="GLYCERATE KINASE"/>
    <property type="match status" value="1"/>
</dbReference>
<evidence type="ECO:0000313" key="6">
    <source>
        <dbReference type="Proteomes" id="UP000179627"/>
    </source>
</evidence>
<dbReference type="InterPro" id="IPR018197">
    <property type="entry name" value="Glycerate_kinase_RE-like"/>
</dbReference>
<evidence type="ECO:0000256" key="3">
    <source>
        <dbReference type="ARBA" id="ARBA00022777"/>
    </source>
</evidence>
<reference evidence="6" key="1">
    <citation type="submission" date="2016-07" db="EMBL/GenBank/DDBJ databases">
        <title>Sequence Frankia sp. strain CcI1.17.</title>
        <authorList>
            <person name="Ghodhbane-Gtari F."/>
            <person name="Swanson E."/>
            <person name="Gueddou A."/>
            <person name="Morris K."/>
            <person name="Hezbri K."/>
            <person name="Ktari A."/>
            <person name="Nouioui I."/>
            <person name="Abebe-Akele F."/>
            <person name="Simpson S."/>
            <person name="Thomas K."/>
            <person name="Gtari M."/>
            <person name="Tisa L.S."/>
            <person name="Hurst S."/>
        </authorList>
    </citation>
    <scope>NUCLEOTIDE SEQUENCE [LARGE SCALE GENOMIC DNA]</scope>
    <source>
        <strain evidence="6">Cc1.17</strain>
    </source>
</reference>
<keyword evidence="6" id="KW-1185">Reference proteome</keyword>
<dbReference type="InterPro" id="IPR004381">
    <property type="entry name" value="Glycerate_kinase"/>
</dbReference>
<dbReference type="GO" id="GO:0031388">
    <property type="term" value="P:organic acid phosphorylation"/>
    <property type="evidence" value="ECO:0007669"/>
    <property type="project" value="UniProtKB-UniRule"/>
</dbReference>
<dbReference type="PANTHER" id="PTHR21599:SF0">
    <property type="entry name" value="GLYCERATE KINASE"/>
    <property type="match status" value="1"/>
</dbReference>
<dbReference type="PIRSF" id="PIRSF006078">
    <property type="entry name" value="GlxK"/>
    <property type="match status" value="1"/>
</dbReference>
<dbReference type="Proteomes" id="UP000179627">
    <property type="component" value="Unassembled WGS sequence"/>
</dbReference>
<evidence type="ECO:0000256" key="4">
    <source>
        <dbReference type="PIRNR" id="PIRNR006078"/>
    </source>
</evidence>
<evidence type="ECO:0000256" key="2">
    <source>
        <dbReference type="ARBA" id="ARBA00022679"/>
    </source>
</evidence>
<dbReference type="Gene3D" id="3.90.1510.10">
    <property type="entry name" value="Glycerate kinase, domain 2"/>
    <property type="match status" value="1"/>
</dbReference>
<organism evidence="5 6">
    <name type="scientific">Parafrankia colletiae</name>
    <dbReference type="NCBI Taxonomy" id="573497"/>
    <lineage>
        <taxon>Bacteria</taxon>
        <taxon>Bacillati</taxon>
        <taxon>Actinomycetota</taxon>
        <taxon>Actinomycetes</taxon>
        <taxon>Frankiales</taxon>
        <taxon>Frankiaceae</taxon>
        <taxon>Parafrankia</taxon>
    </lineage>
</organism>
<dbReference type="InterPro" id="IPR018193">
    <property type="entry name" value="Glyc_kinase_flavodox-like_fold"/>
</dbReference>
<dbReference type="SUPFAM" id="SSF110738">
    <property type="entry name" value="Glycerate kinase I"/>
    <property type="match status" value="1"/>
</dbReference>
<gene>
    <name evidence="5" type="ORF">CC117_33520</name>
</gene>
<protein>
    <submittedName>
        <fullName evidence="5">Glycerate kinase</fullName>
    </submittedName>
</protein>
<dbReference type="EMBL" id="MBLM01000072">
    <property type="protein sequence ID" value="OHV40527.1"/>
    <property type="molecule type" value="Genomic_DNA"/>
</dbReference>